<evidence type="ECO:0000313" key="1">
    <source>
        <dbReference type="EMBL" id="GBB83964.1"/>
    </source>
</evidence>
<dbReference type="Proteomes" id="UP000615446">
    <property type="component" value="Unassembled WGS sequence"/>
</dbReference>
<protein>
    <recommendedName>
        <fullName evidence="4">Myb-like domain-containing protein</fullName>
    </recommendedName>
</protein>
<dbReference type="EMBL" id="BEXD01000070">
    <property type="protein sequence ID" value="GBB83964.1"/>
    <property type="molecule type" value="Genomic_DNA"/>
</dbReference>
<dbReference type="AlphaFoldDB" id="A0A2Z6QGP6"/>
<accession>A0A2Z6QGP6</accession>
<name>A0A2Z6QGP6_9GLOM</name>
<organism evidence="1 3">
    <name type="scientific">Rhizophagus clarus</name>
    <dbReference type="NCBI Taxonomy" id="94130"/>
    <lineage>
        <taxon>Eukaryota</taxon>
        <taxon>Fungi</taxon>
        <taxon>Fungi incertae sedis</taxon>
        <taxon>Mucoromycota</taxon>
        <taxon>Glomeromycotina</taxon>
        <taxon>Glomeromycetes</taxon>
        <taxon>Glomerales</taxon>
        <taxon>Glomeraceae</taxon>
        <taxon>Rhizophagus</taxon>
    </lineage>
</organism>
<evidence type="ECO:0000313" key="2">
    <source>
        <dbReference type="EMBL" id="GET03635.1"/>
    </source>
</evidence>
<keyword evidence="3" id="KW-1185">Reference proteome</keyword>
<dbReference type="EMBL" id="BLAL01000324">
    <property type="protein sequence ID" value="GET03635.1"/>
    <property type="molecule type" value="Genomic_DNA"/>
</dbReference>
<reference evidence="2" key="2">
    <citation type="submission" date="2019-10" db="EMBL/GenBank/DDBJ databases">
        <title>Conservation and host-specific expression of non-tandemly repeated heterogenous ribosome RNA gene in arbuscular mycorrhizal fungi.</title>
        <authorList>
            <person name="Maeda T."/>
            <person name="Kobayashi Y."/>
            <person name="Nakagawa T."/>
            <person name="Ezawa T."/>
            <person name="Yamaguchi K."/>
            <person name="Bino T."/>
            <person name="Nishimoto Y."/>
            <person name="Shigenobu S."/>
            <person name="Kawaguchi M."/>
        </authorList>
    </citation>
    <scope>NUCLEOTIDE SEQUENCE</scope>
    <source>
        <strain evidence="2">HR1</strain>
    </source>
</reference>
<comment type="caution">
    <text evidence="1">The sequence shown here is derived from an EMBL/GenBank/DDBJ whole genome shotgun (WGS) entry which is preliminary data.</text>
</comment>
<evidence type="ECO:0008006" key="4">
    <source>
        <dbReference type="Google" id="ProtNLM"/>
    </source>
</evidence>
<sequence length="206" mass="25525">MEEWKKKTLREKIRRRSNKIFKTIDEDNKKIIIDYMEEWKKRGKIPKNPFVELSKKLKNRYNPKAICDYYWNILDPRLNHEPFSQEEKEYIYKWGKKYQEFNDGNIHWKLLQPKIEAEFGKFRSRNSLKNIWNTRKKQVIKVQIKIPEEIDKENKDEIEYDEYKVDYKIYKNENDDEMEFDECEDKNDVKPFTKHSIQFLLNDNIL</sequence>
<gene>
    <name evidence="2" type="ORF">RCL2_002996400</name>
    <name evidence="1" type="ORF">RclHR1_10600001</name>
</gene>
<proteinExistence type="predicted"/>
<evidence type="ECO:0000313" key="3">
    <source>
        <dbReference type="Proteomes" id="UP000247702"/>
    </source>
</evidence>
<dbReference type="OrthoDB" id="2303635at2759"/>
<reference evidence="1 3" key="1">
    <citation type="submission" date="2017-11" db="EMBL/GenBank/DDBJ databases">
        <title>The genome of Rhizophagus clarus HR1 reveals common genetic basis of auxotrophy among arbuscular mycorrhizal fungi.</title>
        <authorList>
            <person name="Kobayashi Y."/>
        </authorList>
    </citation>
    <scope>NUCLEOTIDE SEQUENCE [LARGE SCALE GENOMIC DNA]</scope>
    <source>
        <strain evidence="1 3">HR1</strain>
    </source>
</reference>
<dbReference type="Proteomes" id="UP000247702">
    <property type="component" value="Unassembled WGS sequence"/>
</dbReference>